<evidence type="ECO:0000313" key="3">
    <source>
        <dbReference type="Proteomes" id="UP000259683"/>
    </source>
</evidence>
<dbReference type="Proteomes" id="UP000259683">
    <property type="component" value="Segment"/>
</dbReference>
<dbReference type="PANTHER" id="PTHR23028">
    <property type="entry name" value="ACETYLTRANSFERASE"/>
    <property type="match status" value="1"/>
</dbReference>
<dbReference type="Pfam" id="PF01757">
    <property type="entry name" value="Acyl_transf_3"/>
    <property type="match status" value="1"/>
</dbReference>
<sequence>MTKQRFEVLDALRGVAAVLVMLYHVGNTFSAEAGIDHLAIFAKHGWVAVDFFFMLSGFIIAHAYDAKLAAGLGVTSFMRARIKRLYPLYLVGALLGAIATVSLTMAKGQPVGPAEVVLVLTTTLLFCPILHAAPAFIFNVPAWSLFFEIVANLAYAAGFKWSSKRALLLASLLGLVGLCASHLAYGTLDVGWAGNNFMGGLARITFAFPLGALLYRLHVEGRFSWVPRVSPATLIALLVVLTCLPAPRDTLIDLPIIAVIFPLFLIVAAQARFAKPAKLLLQGGDLSYALYATHTPVLVLVSAVQFATHASPLMLLAAAPLAILLAMVAQRLTTQSHKKAVDTHLVVA</sequence>
<dbReference type="InterPro" id="IPR002656">
    <property type="entry name" value="Acyl_transf_3_dom"/>
</dbReference>
<evidence type="ECO:0000313" key="2">
    <source>
        <dbReference type="EMBL" id="AXQ69974.1"/>
    </source>
</evidence>
<evidence type="ECO:0000259" key="1">
    <source>
        <dbReference type="Pfam" id="PF01757"/>
    </source>
</evidence>
<organism evidence="2 3">
    <name type="scientific">Caulobacter phage CcrSC</name>
    <dbReference type="NCBI Taxonomy" id="2283272"/>
    <lineage>
        <taxon>Viruses</taxon>
        <taxon>Duplodnaviria</taxon>
        <taxon>Heunggongvirae</taxon>
        <taxon>Uroviricota</taxon>
        <taxon>Caudoviricetes</taxon>
        <taxon>Jeanschmidtviridae</taxon>
        <taxon>Bertelyvirus</taxon>
        <taxon>Bertelyvirus SC</taxon>
    </lineage>
</organism>
<reference evidence="2" key="2">
    <citation type="submission" date="2021-07" db="EMBL/GenBank/DDBJ databases">
        <title>Giant CbK-like Caulobacter bacteriophages have genetically divergent genomes.</title>
        <authorList>
            <person name="Wilson K."/>
            <person name="Ely B."/>
        </authorList>
    </citation>
    <scope>NUCLEOTIDE SEQUENCE</scope>
</reference>
<name>A0A385EDL3_9CAUD</name>
<keyword evidence="3" id="KW-1185">Reference proteome</keyword>
<dbReference type="EMBL" id="MH588547">
    <property type="protein sequence ID" value="AXQ69974.1"/>
    <property type="molecule type" value="Genomic_DNA"/>
</dbReference>
<proteinExistence type="predicted"/>
<dbReference type="PANTHER" id="PTHR23028:SF134">
    <property type="entry name" value="PUTATIVE (AFU_ORTHOLOGUE AFUA_4G08520)-RELATED"/>
    <property type="match status" value="1"/>
</dbReference>
<keyword evidence="2" id="KW-0012">Acyltransferase</keyword>
<dbReference type="GO" id="GO:0016747">
    <property type="term" value="F:acyltransferase activity, transferring groups other than amino-acyl groups"/>
    <property type="evidence" value="ECO:0007669"/>
    <property type="project" value="InterPro"/>
</dbReference>
<protein>
    <submittedName>
        <fullName evidence="2">Acyltransferase</fullName>
    </submittedName>
</protein>
<feature type="domain" description="Acyltransferase 3" evidence="1">
    <location>
        <begin position="9"/>
        <end position="329"/>
    </location>
</feature>
<accession>A0A385EDL3</accession>
<keyword evidence="2" id="KW-0808">Transferase</keyword>
<reference evidence="2" key="1">
    <citation type="submission" date="2018-07" db="EMBL/GenBank/DDBJ databases">
        <authorList>
            <person name="Wilson K.M."/>
            <person name="Ely B."/>
        </authorList>
    </citation>
    <scope>NUCLEOTIDE SEQUENCE</scope>
</reference>
<dbReference type="InterPro" id="IPR050879">
    <property type="entry name" value="Acyltransferase_3"/>
</dbReference>
<gene>
    <name evidence="2" type="ORF">CcrSC_gp392</name>
</gene>